<evidence type="ECO:0000313" key="3">
    <source>
        <dbReference type="Proteomes" id="UP001189429"/>
    </source>
</evidence>
<comment type="caution">
    <text evidence="2">The sequence shown here is derived from an EMBL/GenBank/DDBJ whole genome shotgun (WGS) entry which is preliminary data.</text>
</comment>
<gene>
    <name evidence="2" type="ORF">PCOR1329_LOCUS28127</name>
</gene>
<sequence>MPHAEAQSLRRSAVVPNGRGLPSAASMPSAVVLAGDAHLPPPAACAVPEPLACPAAPPPAMCPAEWNWRVVLAGPTCLDSWAVVLTPDGDVYIEDVDAAVAVRWFGPNNEIEAREPCKILCTIGDFPNQGALRRRGNAVAASAGAGAAGRPRQPPGLAVALAPGAPAWGDDDGSGPRRCELNVGPVAVQTARWVAAESALCRGGAVSRGDYVNPNCSDMAIQMQGVVVVIGVAAPVIGVAVLLEEIGDCDVETYRSKGAHHDAWFRKLQRDGRGERHRLARDVARDASAVEQRHETLAKILERFGGHHQCDIANRASAEDILRRMRMIECFYREIGVLGPARGQDPPLSPGKGGGSGGLRRRLELSPAVVLAWGAGLRHGPWGPWAELGARGIGEGRDQTFPGVSQRLHEGVEIRDGKTVPNQCTHHSRVWRIFPATAGGGGAQLQEQRGKGGEGGLPVWCKQQAGQEAPAGRPPPTGFAHRLATHYQLAFGPADDAAGGGGAAPLSLAEPAPLSELGPPPGSRVLEAAQRALRSGDVEGTALVPLAGLPFSLGRSYTFSVRVGIPPHWSPWSPGGSPLAVDVPPLSCPRAELRVVRVLNRKDRGSRKVTLEWDPVVCDFGHVPVEFRVSMRCAAGDRSDGEAGQPVEQLLALHREDAWPPCGQEHRPCSRLEVAVQGFEPGRDYEFLLAARHELFGFPPAHFVEVGRSSAFHWHERLCEEWSMQVDRALPAPEQAAVPQELEESSTRWQGSSVLLAWPAIAAAGDGCGQLELQGRGEVDEHAVLGWRALQWVRVRLDGADYVAALDVPFQSGRFRWRHSARPVPGPASDVCLAHVPATGPPTAEVLCTTCALRARVRAGITREQQRAAPSFRVRHRRLGGAAGGPQGWRALDMQTVGNGAPGCLLLEALLGEEHGLVQGESYAFCVQLVSDCGRSSRWSAESEAVLFGVPVSFSADVAASELAVEAASARSVTFRWPRLSAPTVLRPTLTPAGPALLECRLVVRRRRADGALEDRASRGAGEDSEPPAEAKVFNLLPATEYAAELSVRLARLGTRAWQPTGLEASFITPPEPERPRRTP</sequence>
<accession>A0ABN9SAT4</accession>
<proteinExistence type="predicted"/>
<feature type="compositionally biased region" description="Low complexity" evidence="1">
    <location>
        <begin position="504"/>
        <end position="517"/>
    </location>
</feature>
<dbReference type="EMBL" id="CAUYUJ010010324">
    <property type="protein sequence ID" value="CAK0829057.1"/>
    <property type="molecule type" value="Genomic_DNA"/>
</dbReference>
<keyword evidence="3" id="KW-1185">Reference proteome</keyword>
<feature type="region of interest" description="Disordered" evidence="1">
    <location>
        <begin position="496"/>
        <end position="523"/>
    </location>
</feature>
<evidence type="ECO:0000313" key="2">
    <source>
        <dbReference type="EMBL" id="CAK0829057.1"/>
    </source>
</evidence>
<feature type="region of interest" description="Disordered" evidence="1">
    <location>
        <begin position="1061"/>
        <end position="1080"/>
    </location>
</feature>
<evidence type="ECO:0008006" key="4">
    <source>
        <dbReference type="Google" id="ProtNLM"/>
    </source>
</evidence>
<protein>
    <recommendedName>
        <fullName evidence="4">Fibronectin type-III domain-containing protein</fullName>
    </recommendedName>
</protein>
<evidence type="ECO:0000256" key="1">
    <source>
        <dbReference type="SAM" id="MobiDB-lite"/>
    </source>
</evidence>
<reference evidence="2" key="1">
    <citation type="submission" date="2023-10" db="EMBL/GenBank/DDBJ databases">
        <authorList>
            <person name="Chen Y."/>
            <person name="Shah S."/>
            <person name="Dougan E. K."/>
            <person name="Thang M."/>
            <person name="Chan C."/>
        </authorList>
    </citation>
    <scope>NUCLEOTIDE SEQUENCE [LARGE SCALE GENOMIC DNA]</scope>
</reference>
<name>A0ABN9SAT4_9DINO</name>
<organism evidence="2 3">
    <name type="scientific">Prorocentrum cordatum</name>
    <dbReference type="NCBI Taxonomy" id="2364126"/>
    <lineage>
        <taxon>Eukaryota</taxon>
        <taxon>Sar</taxon>
        <taxon>Alveolata</taxon>
        <taxon>Dinophyceae</taxon>
        <taxon>Prorocentrales</taxon>
        <taxon>Prorocentraceae</taxon>
        <taxon>Prorocentrum</taxon>
    </lineage>
</organism>
<dbReference type="Proteomes" id="UP001189429">
    <property type="component" value="Unassembled WGS sequence"/>
</dbReference>